<dbReference type="InterPro" id="IPR007344">
    <property type="entry name" value="GrpB/CoaE"/>
</dbReference>
<sequence>MTLSPFPVVLAPYDEAWPEMAARCSRRLGSLGPNLLAVHHIGSTSVPGLSAKPIIDLMPVVASLRRLDEQTLQLAALGFDWHGEFGMAGRRYCTLSKNGRRVAQLHFFEVGARHIARHLAFRDYLRARPDAADAYEQEKRRARDLFPGNSHAYGDEKSAWIEAKEAEALAWFQRQESRSS</sequence>
<dbReference type="InterPro" id="IPR043519">
    <property type="entry name" value="NT_sf"/>
</dbReference>
<dbReference type="STRING" id="655015.B1812_06425"/>
<protein>
    <recommendedName>
        <fullName evidence="3">GrpB family protein</fullName>
    </recommendedName>
</protein>
<dbReference type="PANTHER" id="PTHR34822:SF1">
    <property type="entry name" value="GRPB FAMILY PROTEIN"/>
    <property type="match status" value="1"/>
</dbReference>
<accession>A0A1W6MT38</accession>
<dbReference type="RefSeq" id="WP_085770848.1">
    <property type="nucleotide sequence ID" value="NZ_AP027149.1"/>
</dbReference>
<evidence type="ECO:0000313" key="2">
    <source>
        <dbReference type="Proteomes" id="UP000193978"/>
    </source>
</evidence>
<dbReference type="EMBL" id="CP019948">
    <property type="protein sequence ID" value="ARN80770.1"/>
    <property type="molecule type" value="Genomic_DNA"/>
</dbReference>
<gene>
    <name evidence="1" type="ORF">B1812_06425</name>
</gene>
<reference evidence="1 2" key="1">
    <citation type="submission" date="2017-02" db="EMBL/GenBank/DDBJ databases">
        <authorList>
            <person name="Peterson S.W."/>
        </authorList>
    </citation>
    <scope>NUCLEOTIDE SEQUENCE [LARGE SCALE GENOMIC DNA]</scope>
    <source>
        <strain evidence="1 2">S285</strain>
    </source>
</reference>
<dbReference type="Proteomes" id="UP000193978">
    <property type="component" value="Chromosome"/>
</dbReference>
<dbReference type="Pfam" id="PF04229">
    <property type="entry name" value="GrpB"/>
    <property type="match status" value="1"/>
</dbReference>
<dbReference type="OrthoDB" id="9799092at2"/>
<organism evidence="1 2">
    <name type="scientific">Methylocystis bryophila</name>
    <dbReference type="NCBI Taxonomy" id="655015"/>
    <lineage>
        <taxon>Bacteria</taxon>
        <taxon>Pseudomonadati</taxon>
        <taxon>Pseudomonadota</taxon>
        <taxon>Alphaproteobacteria</taxon>
        <taxon>Hyphomicrobiales</taxon>
        <taxon>Methylocystaceae</taxon>
        <taxon>Methylocystis</taxon>
    </lineage>
</organism>
<dbReference type="PANTHER" id="PTHR34822">
    <property type="entry name" value="GRPB DOMAIN PROTEIN (AFU_ORTHOLOGUE AFUA_1G01530)"/>
    <property type="match status" value="1"/>
</dbReference>
<dbReference type="SUPFAM" id="SSF81301">
    <property type="entry name" value="Nucleotidyltransferase"/>
    <property type="match status" value="1"/>
</dbReference>
<evidence type="ECO:0000313" key="1">
    <source>
        <dbReference type="EMBL" id="ARN80770.1"/>
    </source>
</evidence>
<name>A0A1W6MT38_9HYPH</name>
<dbReference type="AlphaFoldDB" id="A0A1W6MT38"/>
<proteinExistence type="predicted"/>
<keyword evidence="2" id="KW-1185">Reference proteome</keyword>
<dbReference type="KEGG" id="mbry:B1812_06425"/>
<dbReference type="Gene3D" id="3.30.460.10">
    <property type="entry name" value="Beta Polymerase, domain 2"/>
    <property type="match status" value="1"/>
</dbReference>
<evidence type="ECO:0008006" key="3">
    <source>
        <dbReference type="Google" id="ProtNLM"/>
    </source>
</evidence>